<protein>
    <recommendedName>
        <fullName evidence="3">Mobilization protein</fullName>
    </recommendedName>
</protein>
<keyword evidence="2" id="KW-1185">Reference proteome</keyword>
<accession>A0ABV7BCX1</accession>
<gene>
    <name evidence="1" type="ORF">ACFODO_09015</name>
</gene>
<sequence>FSEFERYRSDSKRKLEQISTASKQLDYSIKGLQDAKRTLDQAITSIRDTSQKLEKMNQPKRSYGIRY</sequence>
<dbReference type="EMBL" id="JBHRSF010000024">
    <property type="protein sequence ID" value="MFC2995406.1"/>
    <property type="molecule type" value="Genomic_DNA"/>
</dbReference>
<reference evidence="2" key="1">
    <citation type="journal article" date="2019" name="Int. J. Syst. Evol. Microbiol.">
        <title>The Global Catalogue of Microorganisms (GCM) 10K type strain sequencing project: providing services to taxonomists for standard genome sequencing and annotation.</title>
        <authorList>
            <consortium name="The Broad Institute Genomics Platform"/>
            <consortium name="The Broad Institute Genome Sequencing Center for Infectious Disease"/>
            <person name="Wu L."/>
            <person name="Ma J."/>
        </authorList>
    </citation>
    <scope>NUCLEOTIDE SEQUENCE [LARGE SCALE GENOMIC DNA]</scope>
    <source>
        <strain evidence="2">KCTC 62575</strain>
    </source>
</reference>
<evidence type="ECO:0008006" key="3">
    <source>
        <dbReference type="Google" id="ProtNLM"/>
    </source>
</evidence>
<feature type="non-terminal residue" evidence="1">
    <location>
        <position position="1"/>
    </location>
</feature>
<name>A0ABV7BCX1_9GAMM</name>
<proteinExistence type="predicted"/>
<evidence type="ECO:0000313" key="1">
    <source>
        <dbReference type="EMBL" id="MFC2995406.1"/>
    </source>
</evidence>
<evidence type="ECO:0000313" key="2">
    <source>
        <dbReference type="Proteomes" id="UP001595455"/>
    </source>
</evidence>
<organism evidence="1 2">
    <name type="scientific">Acinetobacter sichuanensis</name>
    <dbReference type="NCBI Taxonomy" id="2136183"/>
    <lineage>
        <taxon>Bacteria</taxon>
        <taxon>Pseudomonadati</taxon>
        <taxon>Pseudomonadota</taxon>
        <taxon>Gammaproteobacteria</taxon>
        <taxon>Moraxellales</taxon>
        <taxon>Moraxellaceae</taxon>
        <taxon>Acinetobacter</taxon>
    </lineage>
</organism>
<dbReference type="RefSeq" id="WP_378227205.1">
    <property type="nucleotide sequence ID" value="NZ_JBHRSF010000024.1"/>
</dbReference>
<comment type="caution">
    <text evidence="1">The sequence shown here is derived from an EMBL/GenBank/DDBJ whole genome shotgun (WGS) entry which is preliminary data.</text>
</comment>
<dbReference type="Proteomes" id="UP001595455">
    <property type="component" value="Unassembled WGS sequence"/>
</dbReference>